<feature type="transmembrane region" description="Helical" evidence="12">
    <location>
        <begin position="56"/>
        <end position="79"/>
    </location>
</feature>
<keyword evidence="2 11" id="KW-0813">Transport</keyword>
<dbReference type="InParanoid" id="A0A5N4B253"/>
<dbReference type="PANTHER" id="PTHR11767:SF113">
    <property type="entry name" value="INWARDLY RECTIFYING POTASSIUM CHANNEL 2, ISOFORM D"/>
    <property type="match status" value="1"/>
</dbReference>
<dbReference type="FunFam" id="1.10.287.70:FF:000078">
    <property type="entry name" value="Putative Inward rectifier potassium channel"/>
    <property type="match status" value="1"/>
</dbReference>
<evidence type="ECO:0000256" key="7">
    <source>
        <dbReference type="ARBA" id="ARBA00022989"/>
    </source>
</evidence>
<dbReference type="Pfam" id="PF17655">
    <property type="entry name" value="IRK_C"/>
    <property type="match status" value="1"/>
</dbReference>
<evidence type="ECO:0000256" key="5">
    <source>
        <dbReference type="ARBA" id="ARBA00022882"/>
    </source>
</evidence>
<keyword evidence="4 11" id="KW-0812">Transmembrane</keyword>
<dbReference type="Proteomes" id="UP000327044">
    <property type="component" value="Unassembled WGS sequence"/>
</dbReference>
<dbReference type="PANTHER" id="PTHR11767">
    <property type="entry name" value="INWARD RECTIFIER POTASSIUM CHANNEL"/>
    <property type="match status" value="1"/>
</dbReference>
<dbReference type="InterPro" id="IPR040445">
    <property type="entry name" value="Kir_TM"/>
</dbReference>
<evidence type="ECO:0000313" key="15">
    <source>
        <dbReference type="EMBL" id="KAB0803689.1"/>
    </source>
</evidence>
<reference evidence="15 16" key="1">
    <citation type="journal article" date="2018" name="Elife">
        <title>Firefly genomes illuminate parallel origins of bioluminescence in beetles.</title>
        <authorList>
            <person name="Fallon T.R."/>
            <person name="Lower S.E."/>
            <person name="Chang C.H."/>
            <person name="Bessho-Uehara M."/>
            <person name="Martin G.J."/>
            <person name="Bewick A.J."/>
            <person name="Behringer M."/>
            <person name="Debat H.J."/>
            <person name="Wong I."/>
            <person name="Day J.C."/>
            <person name="Suvorov A."/>
            <person name="Silva C.J."/>
            <person name="Stanger-Hall K.F."/>
            <person name="Hall D.W."/>
            <person name="Schmitz R.J."/>
            <person name="Nelson D.R."/>
            <person name="Lewis S.M."/>
            <person name="Shigenobu S."/>
            <person name="Bybee S.M."/>
            <person name="Larracuente A.M."/>
            <person name="Oba Y."/>
            <person name="Weng J.K."/>
        </authorList>
    </citation>
    <scope>NUCLEOTIDE SEQUENCE [LARGE SCALE GENOMIC DNA]</scope>
    <source>
        <strain evidence="15">1611_PpyrPB1</strain>
        <tissue evidence="15">Whole body</tissue>
    </source>
</reference>
<keyword evidence="7 12" id="KW-1133">Transmembrane helix</keyword>
<keyword evidence="10 11" id="KW-0407">Ion channel</keyword>
<sequence>MYNTFAFFRKETGDGPKRRAVAKNGDCNVSYTRIAEHRKKFVQDFFTTLVDVKWTWMLLVFALSFLLSWLGFGLLWWIIAFTHGDLYEENLPKNQQKTGWSPCVTQINSFASCFLFSIETQQTIGYGSRTITEECPQAMVLLYLQCIAGVAIQALMVGIIFAKTVRPSENAHSIIFSNSAVICHRDGYLYLMFRIGNMRKSHIVGAKMKAQLIRTKITNEGEKLHQYQTELPIATDDRTDHLFLIWPLLIAHKIDENSPLLGLTASEVRQDLCEIVVMVEGTIESTGRSTQSRTSYLLSEILWGQQFVPIVTYNAKRRKYHVDYSKFDDTVSADTPSTAGTDLIDFYSLQERGKEV</sequence>
<dbReference type="Pfam" id="PF01007">
    <property type="entry name" value="IRK"/>
    <property type="match status" value="1"/>
</dbReference>
<evidence type="ECO:0000256" key="6">
    <source>
        <dbReference type="ARBA" id="ARBA00022958"/>
    </source>
</evidence>
<evidence type="ECO:0000256" key="8">
    <source>
        <dbReference type="ARBA" id="ARBA00023065"/>
    </source>
</evidence>
<keyword evidence="6 11" id="KW-0630">Potassium</keyword>
<feature type="domain" description="Inward rectifier potassium channel C-terminal" evidence="14">
    <location>
        <begin position="174"/>
        <end position="339"/>
    </location>
</feature>
<evidence type="ECO:0000256" key="10">
    <source>
        <dbReference type="ARBA" id="ARBA00023303"/>
    </source>
</evidence>
<comment type="subcellular location">
    <subcellularLocation>
        <location evidence="1 11">Membrane</location>
        <topology evidence="1 11">Multi-pass membrane protein</topology>
    </subcellularLocation>
</comment>
<evidence type="ECO:0000313" key="16">
    <source>
        <dbReference type="Proteomes" id="UP000327044"/>
    </source>
</evidence>
<dbReference type="GO" id="GO:0034765">
    <property type="term" value="P:regulation of monoatomic ion transmembrane transport"/>
    <property type="evidence" value="ECO:0007669"/>
    <property type="project" value="TreeGrafter"/>
</dbReference>
<dbReference type="GO" id="GO:0005242">
    <property type="term" value="F:inward rectifier potassium channel activity"/>
    <property type="evidence" value="ECO:0007669"/>
    <property type="project" value="InterPro"/>
</dbReference>
<comment type="similarity">
    <text evidence="11">Belongs to the inward rectifier-type potassium channel (TC 1.A.2.1) family.</text>
</comment>
<dbReference type="InterPro" id="IPR013518">
    <property type="entry name" value="K_chnl_inward-rec_Kir_cyto"/>
</dbReference>
<dbReference type="EMBL" id="VVIM01000001">
    <property type="protein sequence ID" value="KAB0803689.1"/>
    <property type="molecule type" value="Genomic_DNA"/>
</dbReference>
<dbReference type="PRINTS" id="PR01320">
    <property type="entry name" value="KIRCHANNEL"/>
</dbReference>
<dbReference type="InterPro" id="IPR016449">
    <property type="entry name" value="K_chnl_inward-rec_Kir"/>
</dbReference>
<evidence type="ECO:0000256" key="11">
    <source>
        <dbReference type="RuleBase" id="RU003822"/>
    </source>
</evidence>
<comment type="caution">
    <text evidence="15">The sequence shown here is derived from an EMBL/GenBank/DDBJ whole genome shotgun (WGS) entry which is preliminary data.</text>
</comment>
<dbReference type="InterPro" id="IPR041647">
    <property type="entry name" value="IRK_C"/>
</dbReference>
<evidence type="ECO:0000259" key="13">
    <source>
        <dbReference type="Pfam" id="PF01007"/>
    </source>
</evidence>
<dbReference type="SUPFAM" id="SSF81296">
    <property type="entry name" value="E set domains"/>
    <property type="match status" value="1"/>
</dbReference>
<feature type="transmembrane region" description="Helical" evidence="12">
    <location>
        <begin position="139"/>
        <end position="162"/>
    </location>
</feature>
<keyword evidence="8 11" id="KW-0406">Ion transport</keyword>
<evidence type="ECO:0000256" key="4">
    <source>
        <dbReference type="ARBA" id="ARBA00022692"/>
    </source>
</evidence>
<keyword evidence="16" id="KW-1185">Reference proteome</keyword>
<dbReference type="SUPFAM" id="SSF81324">
    <property type="entry name" value="Voltage-gated potassium channels"/>
    <property type="match status" value="1"/>
</dbReference>
<evidence type="ECO:0000256" key="3">
    <source>
        <dbReference type="ARBA" id="ARBA00022538"/>
    </source>
</evidence>
<evidence type="ECO:0000256" key="1">
    <source>
        <dbReference type="ARBA" id="ARBA00004141"/>
    </source>
</evidence>
<dbReference type="GO" id="GO:0005886">
    <property type="term" value="C:plasma membrane"/>
    <property type="evidence" value="ECO:0007669"/>
    <property type="project" value="TreeGrafter"/>
</dbReference>
<dbReference type="Gene3D" id="1.10.287.70">
    <property type="match status" value="1"/>
</dbReference>
<protein>
    <submittedName>
        <fullName evidence="15">Uncharacterized protein</fullName>
    </submittedName>
</protein>
<dbReference type="Gene3D" id="2.60.40.1400">
    <property type="entry name" value="G protein-activated inward rectifier potassium channel 1"/>
    <property type="match status" value="1"/>
</dbReference>
<dbReference type="GO" id="GO:1990573">
    <property type="term" value="P:potassium ion import across plasma membrane"/>
    <property type="evidence" value="ECO:0007669"/>
    <property type="project" value="TreeGrafter"/>
</dbReference>
<dbReference type="PIRSF" id="PIRSF005465">
    <property type="entry name" value="GIRK_kir"/>
    <property type="match status" value="1"/>
</dbReference>
<dbReference type="GO" id="GO:0034702">
    <property type="term" value="C:monoatomic ion channel complex"/>
    <property type="evidence" value="ECO:0007669"/>
    <property type="project" value="UniProtKB-KW"/>
</dbReference>
<accession>A0A5N4B253</accession>
<dbReference type="InterPro" id="IPR014756">
    <property type="entry name" value="Ig_E-set"/>
</dbReference>
<proteinExistence type="inferred from homology"/>
<gene>
    <name evidence="15" type="ORF">PPYR_00659</name>
</gene>
<evidence type="ECO:0000256" key="9">
    <source>
        <dbReference type="ARBA" id="ARBA00023136"/>
    </source>
</evidence>
<evidence type="ECO:0000259" key="14">
    <source>
        <dbReference type="Pfam" id="PF17655"/>
    </source>
</evidence>
<keyword evidence="3 11" id="KW-0633">Potassium transport</keyword>
<evidence type="ECO:0000256" key="2">
    <source>
        <dbReference type="ARBA" id="ARBA00022448"/>
    </source>
</evidence>
<evidence type="ECO:0000256" key="12">
    <source>
        <dbReference type="SAM" id="Phobius"/>
    </source>
</evidence>
<name>A0A5N4B253_PHOPY</name>
<organism evidence="15 16">
    <name type="scientific">Photinus pyralis</name>
    <name type="common">Common eastern firefly</name>
    <name type="synonym">Lampyris pyralis</name>
    <dbReference type="NCBI Taxonomy" id="7054"/>
    <lineage>
        <taxon>Eukaryota</taxon>
        <taxon>Metazoa</taxon>
        <taxon>Ecdysozoa</taxon>
        <taxon>Arthropoda</taxon>
        <taxon>Hexapoda</taxon>
        <taxon>Insecta</taxon>
        <taxon>Pterygota</taxon>
        <taxon>Neoptera</taxon>
        <taxon>Endopterygota</taxon>
        <taxon>Coleoptera</taxon>
        <taxon>Polyphaga</taxon>
        <taxon>Elateriformia</taxon>
        <taxon>Elateroidea</taxon>
        <taxon>Lampyridae</taxon>
        <taxon>Lampyrinae</taxon>
        <taxon>Photinus</taxon>
    </lineage>
</organism>
<feature type="domain" description="Potassium channel inwardly rectifying transmembrane" evidence="13">
    <location>
        <begin position="21"/>
        <end position="167"/>
    </location>
</feature>
<keyword evidence="9 12" id="KW-0472">Membrane</keyword>
<dbReference type="AlphaFoldDB" id="A0A5N4B253"/>
<keyword evidence="5 11" id="KW-0851">Voltage-gated channel</keyword>